<keyword evidence="5" id="KW-0238">DNA-binding</keyword>
<dbReference type="SMART" id="SM01032">
    <property type="entry name" value="BHD_3"/>
    <property type="match status" value="1"/>
</dbReference>
<keyword evidence="7" id="KW-0539">Nucleus</keyword>
<dbReference type="GO" id="GO:0005737">
    <property type="term" value="C:cytoplasm"/>
    <property type="evidence" value="ECO:0007669"/>
    <property type="project" value="TreeGrafter"/>
</dbReference>
<feature type="region of interest" description="Disordered" evidence="8">
    <location>
        <begin position="286"/>
        <end position="328"/>
    </location>
</feature>
<dbReference type="OrthoDB" id="300780at2759"/>
<dbReference type="InterPro" id="IPR042488">
    <property type="entry name" value="Rad4_BHD3_sf"/>
</dbReference>
<dbReference type="FunFam" id="3.30.70.2460:FF:000001">
    <property type="entry name" value="DNA repair protein Rad4 family"/>
    <property type="match status" value="1"/>
</dbReference>
<dbReference type="Pfam" id="PF03835">
    <property type="entry name" value="Rad4"/>
    <property type="match status" value="1"/>
</dbReference>
<protein>
    <submittedName>
        <fullName evidence="12">Uncharacterized protein</fullName>
    </submittedName>
</protein>
<name>A0A914BAP0_PATMI</name>
<dbReference type="GO" id="GO:0003697">
    <property type="term" value="F:single-stranded DNA binding"/>
    <property type="evidence" value="ECO:0007669"/>
    <property type="project" value="TreeGrafter"/>
</dbReference>
<dbReference type="SMART" id="SM01030">
    <property type="entry name" value="BHD_1"/>
    <property type="match status" value="1"/>
</dbReference>
<dbReference type="InterPro" id="IPR018327">
    <property type="entry name" value="BHD_2"/>
</dbReference>
<keyword evidence="4" id="KW-0227">DNA damage</keyword>
<dbReference type="RefSeq" id="XP_038073079.1">
    <property type="nucleotide sequence ID" value="XM_038217151.1"/>
</dbReference>
<dbReference type="SUPFAM" id="SSF54001">
    <property type="entry name" value="Cysteine proteinases"/>
    <property type="match status" value="1"/>
</dbReference>
<organism evidence="12 13">
    <name type="scientific">Patiria miniata</name>
    <name type="common">Bat star</name>
    <name type="synonym">Asterina miniata</name>
    <dbReference type="NCBI Taxonomy" id="46514"/>
    <lineage>
        <taxon>Eukaryota</taxon>
        <taxon>Metazoa</taxon>
        <taxon>Echinodermata</taxon>
        <taxon>Eleutherozoa</taxon>
        <taxon>Asterozoa</taxon>
        <taxon>Asteroidea</taxon>
        <taxon>Valvatacea</taxon>
        <taxon>Valvatida</taxon>
        <taxon>Asterinidae</taxon>
        <taxon>Patiria</taxon>
    </lineage>
</organism>
<dbReference type="GO" id="GO:0006289">
    <property type="term" value="P:nucleotide-excision repair"/>
    <property type="evidence" value="ECO:0007669"/>
    <property type="project" value="InterPro"/>
</dbReference>
<evidence type="ECO:0000313" key="13">
    <source>
        <dbReference type="Proteomes" id="UP000887568"/>
    </source>
</evidence>
<dbReference type="Pfam" id="PF10403">
    <property type="entry name" value="BHD_1"/>
    <property type="match status" value="1"/>
</dbReference>
<dbReference type="FunFam" id="2.20.20.110:FF:000001">
    <property type="entry name" value="DNA repair protein complementing XP-C cells"/>
    <property type="match status" value="1"/>
</dbReference>
<dbReference type="PANTHER" id="PTHR12135">
    <property type="entry name" value="DNA REPAIR PROTEIN XP-C / RAD4"/>
    <property type="match status" value="1"/>
</dbReference>
<reference evidence="12" key="1">
    <citation type="submission" date="2022-11" db="UniProtKB">
        <authorList>
            <consortium name="EnsemblMetazoa"/>
        </authorList>
    </citation>
    <scope>IDENTIFICATION</scope>
</reference>
<dbReference type="Gene3D" id="3.90.260.10">
    <property type="entry name" value="Transglutaminase-like"/>
    <property type="match status" value="1"/>
</dbReference>
<dbReference type="Gene3D" id="2.20.20.110">
    <property type="entry name" value="Rad4, beta-hairpin domain BHD1"/>
    <property type="match status" value="1"/>
</dbReference>
<dbReference type="PANTHER" id="PTHR12135:SF0">
    <property type="entry name" value="DNA REPAIR PROTEIN COMPLEMENTING XP-C CELLS"/>
    <property type="match status" value="1"/>
</dbReference>
<keyword evidence="6" id="KW-0234">DNA repair</keyword>
<dbReference type="Proteomes" id="UP000887568">
    <property type="component" value="Unplaced"/>
</dbReference>
<dbReference type="InterPro" id="IPR038765">
    <property type="entry name" value="Papain-like_cys_pep_sf"/>
</dbReference>
<feature type="domain" description="Rad4 beta-hairpin" evidence="9">
    <location>
        <begin position="504"/>
        <end position="556"/>
    </location>
</feature>
<dbReference type="Gene3D" id="3.30.70.2460">
    <property type="entry name" value="Rad4, beta-hairpin domain BHD3"/>
    <property type="match status" value="1"/>
</dbReference>
<evidence type="ECO:0000256" key="7">
    <source>
        <dbReference type="ARBA" id="ARBA00023242"/>
    </source>
</evidence>
<dbReference type="GO" id="GO:0003684">
    <property type="term" value="F:damaged DNA binding"/>
    <property type="evidence" value="ECO:0007669"/>
    <property type="project" value="InterPro"/>
</dbReference>
<dbReference type="NCBIfam" id="TIGR00605">
    <property type="entry name" value="rad4"/>
    <property type="match status" value="1"/>
</dbReference>
<dbReference type="GO" id="GO:0006298">
    <property type="term" value="P:mismatch repair"/>
    <property type="evidence" value="ECO:0007669"/>
    <property type="project" value="TreeGrafter"/>
</dbReference>
<dbReference type="OMA" id="WVHIDAV"/>
<evidence type="ECO:0000256" key="6">
    <source>
        <dbReference type="ARBA" id="ARBA00023204"/>
    </source>
</evidence>
<dbReference type="RefSeq" id="XP_038073075.1">
    <property type="nucleotide sequence ID" value="XM_038217147.1"/>
</dbReference>
<evidence type="ECO:0000256" key="5">
    <source>
        <dbReference type="ARBA" id="ARBA00023125"/>
    </source>
</evidence>
<evidence type="ECO:0000259" key="10">
    <source>
        <dbReference type="SMART" id="SM01031"/>
    </source>
</evidence>
<dbReference type="InterPro" id="IPR004583">
    <property type="entry name" value="DNA_repair_Rad4"/>
</dbReference>
<keyword evidence="3" id="KW-0597">Phosphoprotein</keyword>
<evidence type="ECO:0000256" key="3">
    <source>
        <dbReference type="ARBA" id="ARBA00022553"/>
    </source>
</evidence>
<evidence type="ECO:0000313" key="12">
    <source>
        <dbReference type="EnsemblMetazoa" id="XP_038073079.1"/>
    </source>
</evidence>
<feature type="domain" description="Rad4 beta-hairpin" evidence="11">
    <location>
        <begin position="616"/>
        <end position="690"/>
    </location>
</feature>
<accession>A0A914BAP0</accession>
<evidence type="ECO:0000256" key="1">
    <source>
        <dbReference type="ARBA" id="ARBA00004123"/>
    </source>
</evidence>
<dbReference type="EnsemblMetazoa" id="XM_038217147.1">
    <property type="protein sequence ID" value="XP_038073075.1"/>
    <property type="gene ID" value="LOC119741396"/>
</dbReference>
<dbReference type="EnsemblMetazoa" id="XM_038217151.1">
    <property type="protein sequence ID" value="XP_038073079.1"/>
    <property type="gene ID" value="LOC119741396"/>
</dbReference>
<sequence length="760" mass="86516">MEKENNRRKRKEIQVEVPTIEEDSDNSCHFNSDTGTLEHPPLKRRNVCIENPGCSSTFDANSSGSDAESEEWEDVEDGSLGESFYKPEAAGAICHNQDNLHGKVVAISIDLPGTSHGNGRKSTENCDWSKQIQFHVNRFNRALQLHLHKVHLICLIASALHNNKTCNDAELQARALSQVPIHLVLGASSAGSCTFDLSWFSVFIKWFRASYCVGKTASRKPAKSVDEVLHQCIEEMSVSKESDKALICLTTTRALGLQARLIKSLQPIPVKYNMLRKVLSKEVPQKEYSPKGKPFDADFTPKRNVKKKQKVSKTNLNSSKPKRNSGAHLGMNKVLRKYGNKKKMGETSPGSDCEADVLLKTEVQVLSKTSSACRKTSNRHILSSDSEDDCRKDVVPSNRTELNSWIEIYLPQEKKWICVDCVGGHIDRPDLCEQSATNPICYIIAVDNENCVKDVTKRYASKWMHETEKLRAPLVWWENTLKPYHTKLIKKDKEEDEHLQKQLQEKPMPTSISEFKNHHLYVLKRHLLKFEALYPESATILGYCRGEAVYSRNCVHTLHTKETWKKQGLAIQHGEKPYKMVKARPRKNKSHEPLLPLYGQWQTELYIPPAAVDGKVPRNEYGNVELFQPSMLPMGTVHLQIPGLHRVAQKIGVDCAPAMVGWDYHGGFCHPVFDGFVVCKEFTDILLDNWEKDNAEREHKLNQKKRIRAEKNWKTLVTGLLIRERLNDRFQRTLSPTAGSEDDIDSWPLNKLNQLKDEEK</sequence>
<evidence type="ECO:0000256" key="8">
    <source>
        <dbReference type="SAM" id="MobiDB-lite"/>
    </source>
</evidence>
<dbReference type="InterPro" id="IPR018328">
    <property type="entry name" value="Rad4_beta-hairpin_dom3"/>
</dbReference>
<proteinExistence type="inferred from homology"/>
<dbReference type="Pfam" id="PF10404">
    <property type="entry name" value="BHD_2"/>
    <property type="match status" value="1"/>
</dbReference>
<feature type="compositionally biased region" description="Basic and acidic residues" evidence="8">
    <location>
        <begin position="286"/>
        <end position="301"/>
    </location>
</feature>
<dbReference type="InterPro" id="IPR018326">
    <property type="entry name" value="Rad4_beta-hairpin_dom1"/>
</dbReference>
<evidence type="ECO:0000256" key="2">
    <source>
        <dbReference type="ARBA" id="ARBA00009525"/>
    </source>
</evidence>
<comment type="similarity">
    <text evidence="2">Belongs to the XPC family.</text>
</comment>
<evidence type="ECO:0000259" key="9">
    <source>
        <dbReference type="SMART" id="SM01030"/>
    </source>
</evidence>
<dbReference type="SMART" id="SM01031">
    <property type="entry name" value="BHD_2"/>
    <property type="match status" value="1"/>
</dbReference>
<dbReference type="Pfam" id="PF10405">
    <property type="entry name" value="BHD_3"/>
    <property type="match status" value="1"/>
</dbReference>
<evidence type="ECO:0000259" key="11">
    <source>
        <dbReference type="SMART" id="SM01032"/>
    </source>
</evidence>
<dbReference type="GeneID" id="119741396"/>
<feature type="compositionally biased region" description="Basic residues" evidence="8">
    <location>
        <begin position="1"/>
        <end position="11"/>
    </location>
</feature>
<dbReference type="AlphaFoldDB" id="A0A914BAP0"/>
<feature type="domain" description="Rad4 beta-hairpin" evidence="10">
    <location>
        <begin position="558"/>
        <end position="609"/>
    </location>
</feature>
<dbReference type="InterPro" id="IPR036985">
    <property type="entry name" value="Transglutaminase-like_sf"/>
</dbReference>
<comment type="subcellular location">
    <subcellularLocation>
        <location evidence="1">Nucleus</location>
    </subcellularLocation>
</comment>
<feature type="region of interest" description="Disordered" evidence="8">
    <location>
        <begin position="1"/>
        <end position="44"/>
    </location>
</feature>
<evidence type="ECO:0000256" key="4">
    <source>
        <dbReference type="ARBA" id="ARBA00022763"/>
    </source>
</evidence>
<dbReference type="GO" id="GO:0000111">
    <property type="term" value="C:nucleotide-excision repair factor 2 complex"/>
    <property type="evidence" value="ECO:0007669"/>
    <property type="project" value="TreeGrafter"/>
</dbReference>
<dbReference type="InterPro" id="IPR018325">
    <property type="entry name" value="Rad4/PNGase_transGLS-fold"/>
</dbReference>
<keyword evidence="13" id="KW-1185">Reference proteome</keyword>
<dbReference type="InterPro" id="IPR018026">
    <property type="entry name" value="DNA_repair_Rad4-like"/>
</dbReference>
<dbReference type="GO" id="GO:0071942">
    <property type="term" value="C:XPC complex"/>
    <property type="evidence" value="ECO:0007669"/>
    <property type="project" value="TreeGrafter"/>
</dbReference>